<evidence type="ECO:0000313" key="5">
    <source>
        <dbReference type="Proteomes" id="UP000253970"/>
    </source>
</evidence>
<protein>
    <recommendedName>
        <fullName evidence="6">DUF2975 domain-containing protein</fullName>
    </recommendedName>
</protein>
<name>A0A369MBA2_EGGLN</name>
<evidence type="ECO:0000313" key="4">
    <source>
        <dbReference type="Proteomes" id="UP000253857"/>
    </source>
</evidence>
<sequence length="157" mass="17026">MFSVAFVFVVLSVVFCLVVEALHFSDSGQALEPMRLMQLISTLLDFAIYGAILLAMRGIAKDVALGRSPFTIMHANQIRIIAWLFLAGFFLGIATSPGFVSIADVGDLHVGFASDQAIEYPVFHLDVKSVVGAVVCFSLSSVWKYGALLQADSDDYL</sequence>
<evidence type="ECO:0000256" key="1">
    <source>
        <dbReference type="SAM" id="Phobius"/>
    </source>
</evidence>
<dbReference type="EMBL" id="PPTY01000019">
    <property type="protein sequence ID" value="RDB84056.1"/>
    <property type="molecule type" value="Genomic_DNA"/>
</dbReference>
<feature type="transmembrane region" description="Helical" evidence="1">
    <location>
        <begin position="37"/>
        <end position="59"/>
    </location>
</feature>
<evidence type="ECO:0000313" key="2">
    <source>
        <dbReference type="EMBL" id="RDB67766.1"/>
    </source>
</evidence>
<evidence type="ECO:0000313" key="3">
    <source>
        <dbReference type="EMBL" id="RDB84056.1"/>
    </source>
</evidence>
<keyword evidence="1" id="KW-1133">Transmembrane helix</keyword>
<gene>
    <name evidence="3" type="ORF">C1871_10500</name>
    <name evidence="2" type="ORF">C1875_13040</name>
</gene>
<reference evidence="4 5" key="1">
    <citation type="journal article" date="2018" name="Elife">
        <title>Discovery and characterization of a prevalent human gut bacterial enzyme sufficient for the inactivation of a family of plant toxins.</title>
        <authorList>
            <person name="Koppel N."/>
            <person name="Bisanz J.E."/>
            <person name="Pandelia M.E."/>
            <person name="Turnbaugh P.J."/>
            <person name="Balskus E.P."/>
        </authorList>
    </citation>
    <scope>NUCLEOTIDE SEQUENCE [LARGE SCALE GENOMIC DNA]</scope>
    <source>
        <strain evidence="3 4">FAA1-1-60AUCSF</strain>
        <strain evidence="2 5">W1 BHI 6</strain>
    </source>
</reference>
<accession>A0A369MBA2</accession>
<proteinExistence type="predicted"/>
<dbReference type="Proteomes" id="UP000253970">
    <property type="component" value="Unassembled WGS sequence"/>
</dbReference>
<keyword evidence="1" id="KW-0812">Transmembrane</keyword>
<organism evidence="2 5">
    <name type="scientific">Eggerthella lenta</name>
    <name type="common">Eubacterium lentum</name>
    <dbReference type="NCBI Taxonomy" id="84112"/>
    <lineage>
        <taxon>Bacteria</taxon>
        <taxon>Bacillati</taxon>
        <taxon>Actinomycetota</taxon>
        <taxon>Coriobacteriia</taxon>
        <taxon>Eggerthellales</taxon>
        <taxon>Eggerthellaceae</taxon>
        <taxon>Eggerthella</taxon>
    </lineage>
</organism>
<keyword evidence="1" id="KW-0472">Membrane</keyword>
<comment type="caution">
    <text evidence="2">The sequence shown here is derived from an EMBL/GenBank/DDBJ whole genome shotgun (WGS) entry which is preliminary data.</text>
</comment>
<feature type="transmembrane region" description="Helical" evidence="1">
    <location>
        <begin position="80"/>
        <end position="102"/>
    </location>
</feature>
<evidence type="ECO:0008006" key="6">
    <source>
        <dbReference type="Google" id="ProtNLM"/>
    </source>
</evidence>
<dbReference type="EMBL" id="PPTU01000027">
    <property type="protein sequence ID" value="RDB67766.1"/>
    <property type="molecule type" value="Genomic_DNA"/>
</dbReference>
<dbReference type="Proteomes" id="UP000253857">
    <property type="component" value="Unassembled WGS sequence"/>
</dbReference>
<dbReference type="AlphaFoldDB" id="A0A369MBA2"/>